<evidence type="ECO:0000256" key="2">
    <source>
        <dbReference type="SAM" id="MobiDB-lite"/>
    </source>
</evidence>
<dbReference type="InterPro" id="IPR004843">
    <property type="entry name" value="Calcineurin-like_PHP"/>
</dbReference>
<dbReference type="eggNOG" id="KOG1378">
    <property type="taxonomic scope" value="Eukaryota"/>
</dbReference>
<reference evidence="7 8" key="1">
    <citation type="submission" date="2011-10" db="EMBL/GenBank/DDBJ databases">
        <authorList>
            <person name="Genoscope - CEA"/>
        </authorList>
    </citation>
    <scope>NUCLEOTIDE SEQUENCE [LARGE SCALE GENOMIC DNA]</scope>
    <source>
        <strain evidence="7 8">RCC 1105</strain>
    </source>
</reference>
<feature type="signal peptide" evidence="4">
    <location>
        <begin position="1"/>
        <end position="20"/>
    </location>
</feature>
<feature type="region of interest" description="Disordered" evidence="2">
    <location>
        <begin position="769"/>
        <end position="837"/>
    </location>
</feature>
<evidence type="ECO:0000259" key="6">
    <source>
        <dbReference type="Pfam" id="PF14008"/>
    </source>
</evidence>
<feature type="compositionally biased region" description="Polar residues" evidence="2">
    <location>
        <begin position="828"/>
        <end position="837"/>
    </location>
</feature>
<organism evidence="7 8">
    <name type="scientific">Bathycoccus prasinos</name>
    <dbReference type="NCBI Taxonomy" id="41875"/>
    <lineage>
        <taxon>Eukaryota</taxon>
        <taxon>Viridiplantae</taxon>
        <taxon>Chlorophyta</taxon>
        <taxon>Mamiellophyceae</taxon>
        <taxon>Mamiellales</taxon>
        <taxon>Bathycoccaceae</taxon>
        <taxon>Bathycoccus</taxon>
    </lineage>
</organism>
<dbReference type="SUPFAM" id="SSF56300">
    <property type="entry name" value="Metallo-dependent phosphatases"/>
    <property type="match status" value="1"/>
</dbReference>
<evidence type="ECO:0000256" key="1">
    <source>
        <dbReference type="ARBA" id="ARBA00023180"/>
    </source>
</evidence>
<feature type="chain" id="PRO_5003917273" description="Purple acid phosphatase" evidence="4">
    <location>
        <begin position="21"/>
        <end position="837"/>
    </location>
</feature>
<name>K8EEJ9_9CHLO</name>
<feature type="domain" description="Purple acid phosphatase C-terminal" evidence="6">
    <location>
        <begin position="628"/>
        <end position="686"/>
    </location>
</feature>
<feature type="compositionally biased region" description="Basic and acidic residues" evidence="2">
    <location>
        <begin position="799"/>
        <end position="808"/>
    </location>
</feature>
<dbReference type="GeneID" id="19015963"/>
<evidence type="ECO:0000259" key="5">
    <source>
        <dbReference type="Pfam" id="PF00149"/>
    </source>
</evidence>
<dbReference type="InterPro" id="IPR025733">
    <property type="entry name" value="PAPs_C"/>
</dbReference>
<evidence type="ECO:0000313" key="8">
    <source>
        <dbReference type="Proteomes" id="UP000198341"/>
    </source>
</evidence>
<feature type="transmembrane region" description="Helical" evidence="3">
    <location>
        <begin position="707"/>
        <end position="728"/>
    </location>
</feature>
<gene>
    <name evidence="7" type="ORF">Bathy05g04600</name>
</gene>
<evidence type="ECO:0000256" key="4">
    <source>
        <dbReference type="SAM" id="SignalP"/>
    </source>
</evidence>
<dbReference type="PANTHER" id="PTHR45778">
    <property type="entry name" value="PURPLE ACID PHOSPHATASE-RELATED"/>
    <property type="match status" value="1"/>
</dbReference>
<evidence type="ECO:0000313" key="7">
    <source>
        <dbReference type="EMBL" id="CCO16527.1"/>
    </source>
</evidence>
<sequence>MTTRSLLFLFFSLFGGFTKTLLTSHASSFESSSVLSLETDDERERNKYFGRVNSHNALSGIRKFQSPLPIDPTYGPDGNSYSTDGVTIKAEKTKISGDKPRINVTVTVPIDVLNNDSRTDYTSETLKRHWVGVYSPANASMLNETAPVKYSIVEKYSNAYVASGIGGLNFDLHKMREDFDFVLFSSNDPQSTHAIYHKNFSDWANILGDSQPIARSERVTFEDDKDEPIVPRIGVTKSDDQKKVSITWTSGRKDANAKVRWRYVGEANWEPTIASEPAVEVTKDQFCGAPANAFGYRHSGYQHYAEIENKVDNKRAFEYQLGDDISDFKESTRVYKGKFLPVVGASHTTLALFADMGVGTTDDSETWREYGQPGLQVAESLGDLSNDNTNKHPIDAVFLFGDLSYAVGYISVWDEFLHQMSSYFAHKIPFLVNSGNHEFDYFESGWDAHASGRTRDLYGGHDSGGECGVMSNALFNTPRKSAEKDWFGVAIGNIFVVSINTEVDFNSMSSDQYAELRMILETEFDRTKTPWLIVVGHRPGLVDSSYAEEAPASANKKDSSDVAVMKEIQEHLWPMFVEFKVDMVFWGHNHAYQRSCSLKSQLTETECSLKSKTVSENLNNVYEKPEYPISFVVGTGGAEFTKNDVNMFFTEKVVYEHGFVDLHAHNSTHLFGRFIDAVNGNRVLDSFWIIRESSSEDAMKDNTNHTAAIFFTVMLFLAVMTSIWYWYYKKNGGTATISGGLHAFSSSVKKNLFQNSRDARPRAQRFQAFADDDGDSNNEFVMADSPSPYEAPTSLRENYASKEHHHQGNESGGESINVVDEEEGSPSRPGNNPFANF</sequence>
<evidence type="ECO:0008006" key="9">
    <source>
        <dbReference type="Google" id="ProtNLM"/>
    </source>
</evidence>
<keyword evidence="8" id="KW-1185">Reference proteome</keyword>
<dbReference type="PANTHER" id="PTHR45778:SF3">
    <property type="entry name" value="PURPLE ACID PHOSPHATASE"/>
    <property type="match status" value="1"/>
</dbReference>
<keyword evidence="3" id="KW-0472">Membrane</keyword>
<dbReference type="Pfam" id="PF14008">
    <property type="entry name" value="Metallophos_C"/>
    <property type="match status" value="1"/>
</dbReference>
<dbReference type="CDD" id="cd00839">
    <property type="entry name" value="MPP_PAPs"/>
    <property type="match status" value="1"/>
</dbReference>
<keyword evidence="3" id="KW-1133">Transmembrane helix</keyword>
<dbReference type="EMBL" id="FO082274">
    <property type="protein sequence ID" value="CCO16527.1"/>
    <property type="molecule type" value="Genomic_DNA"/>
</dbReference>
<dbReference type="Gene3D" id="3.60.21.10">
    <property type="match status" value="1"/>
</dbReference>
<dbReference type="RefSeq" id="XP_007512969.1">
    <property type="nucleotide sequence ID" value="XM_007512907.1"/>
</dbReference>
<keyword evidence="1" id="KW-0325">Glycoprotein</keyword>
<proteinExistence type="predicted"/>
<dbReference type="STRING" id="41875.K8EEJ9"/>
<protein>
    <recommendedName>
        <fullName evidence="9">Purple acid phosphatase</fullName>
    </recommendedName>
</protein>
<dbReference type="InterPro" id="IPR041792">
    <property type="entry name" value="MPP_PAP"/>
</dbReference>
<dbReference type="InterPro" id="IPR029052">
    <property type="entry name" value="Metallo-depent_PP-like"/>
</dbReference>
<dbReference type="Proteomes" id="UP000198341">
    <property type="component" value="Chromosome 5"/>
</dbReference>
<feature type="domain" description="Calcineurin-like phosphoesterase" evidence="5">
    <location>
        <begin position="383"/>
        <end position="592"/>
    </location>
</feature>
<dbReference type="OrthoDB" id="45007at2759"/>
<accession>K8EEJ9</accession>
<keyword evidence="3" id="KW-0812">Transmembrane</keyword>
<dbReference type="GO" id="GO:0016787">
    <property type="term" value="F:hydrolase activity"/>
    <property type="evidence" value="ECO:0007669"/>
    <property type="project" value="InterPro"/>
</dbReference>
<keyword evidence="4" id="KW-0732">Signal</keyword>
<dbReference type="KEGG" id="bpg:Bathy05g04600"/>
<dbReference type="AlphaFoldDB" id="K8EEJ9"/>
<evidence type="ECO:0000256" key="3">
    <source>
        <dbReference type="SAM" id="Phobius"/>
    </source>
</evidence>
<dbReference type="Pfam" id="PF00149">
    <property type="entry name" value="Metallophos"/>
    <property type="match status" value="1"/>
</dbReference>